<name>A0ABV8CC60_9GAMM</name>
<dbReference type="InterPro" id="IPR009574">
    <property type="entry name" value="DUF1189"/>
</dbReference>
<sequence>MARKNTVLTDIDTPHYGYLQAIIMSFFSQRLYVDVGKRWRGLAIIYLLLLMFIVAIPLSIRIAHDFNTFFDQQIIQPLQKMPTFYVQNGEVSFDKPMPYLVKNDQGQVVAAIDTTGSINAMSNQYPQMTTLITKNKFIFRLPSPNFFFTKKITDSSHSAIYVQELSPATNEVFNGSKWVANNGFSRLKLVSVAIIYPMIAMMFFVIHLILSLVFAMMAQLIAMLFFKFKITYKQACRLLIVSSTPHAFALQIVLTWMILFTGIGFLLTALVAVYLCYAIISLKRASNKLVFK</sequence>
<dbReference type="EMBL" id="JBHSAB010000001">
    <property type="protein sequence ID" value="MFC3907787.1"/>
    <property type="molecule type" value="Genomic_DNA"/>
</dbReference>
<feature type="transmembrane region" description="Helical" evidence="1">
    <location>
        <begin position="265"/>
        <end position="282"/>
    </location>
</feature>
<keyword evidence="1" id="KW-0472">Membrane</keyword>
<keyword evidence="1" id="KW-0812">Transmembrane</keyword>
<keyword evidence="1" id="KW-1133">Transmembrane helix</keyword>
<dbReference type="RefSeq" id="WP_382340466.1">
    <property type="nucleotide sequence ID" value="NZ_JBHSAB010000001.1"/>
</dbReference>
<organism evidence="2 3">
    <name type="scientific">Legionella dresdenensis</name>
    <dbReference type="NCBI Taxonomy" id="450200"/>
    <lineage>
        <taxon>Bacteria</taxon>
        <taxon>Pseudomonadati</taxon>
        <taxon>Pseudomonadota</taxon>
        <taxon>Gammaproteobacteria</taxon>
        <taxon>Legionellales</taxon>
        <taxon>Legionellaceae</taxon>
        <taxon>Legionella</taxon>
    </lineage>
</organism>
<evidence type="ECO:0000256" key="1">
    <source>
        <dbReference type="SAM" id="Phobius"/>
    </source>
</evidence>
<accession>A0ABV8CC60</accession>
<feature type="transmembrane region" description="Helical" evidence="1">
    <location>
        <begin position="44"/>
        <end position="63"/>
    </location>
</feature>
<reference evidence="3" key="1">
    <citation type="journal article" date="2019" name="Int. J. Syst. Evol. Microbiol.">
        <title>The Global Catalogue of Microorganisms (GCM) 10K type strain sequencing project: providing services to taxonomists for standard genome sequencing and annotation.</title>
        <authorList>
            <consortium name="The Broad Institute Genomics Platform"/>
            <consortium name="The Broad Institute Genome Sequencing Center for Infectious Disease"/>
            <person name="Wu L."/>
            <person name="Ma J."/>
        </authorList>
    </citation>
    <scope>NUCLEOTIDE SEQUENCE [LARGE SCALE GENOMIC DNA]</scope>
    <source>
        <strain evidence="3">CCUG 59858</strain>
    </source>
</reference>
<feature type="transmembrane region" description="Helical" evidence="1">
    <location>
        <begin position="238"/>
        <end position="259"/>
    </location>
</feature>
<feature type="transmembrane region" description="Helical" evidence="1">
    <location>
        <begin position="194"/>
        <end position="226"/>
    </location>
</feature>
<proteinExistence type="predicted"/>
<keyword evidence="3" id="KW-1185">Reference proteome</keyword>
<gene>
    <name evidence="2" type="ORF">ACFORL_01660</name>
</gene>
<evidence type="ECO:0000313" key="2">
    <source>
        <dbReference type="EMBL" id="MFC3907787.1"/>
    </source>
</evidence>
<dbReference type="Proteomes" id="UP001595758">
    <property type="component" value="Unassembled WGS sequence"/>
</dbReference>
<protein>
    <submittedName>
        <fullName evidence="2">DUF1189 family protein</fullName>
    </submittedName>
</protein>
<comment type="caution">
    <text evidence="2">The sequence shown here is derived from an EMBL/GenBank/DDBJ whole genome shotgun (WGS) entry which is preliminary data.</text>
</comment>
<dbReference type="Pfam" id="PF06691">
    <property type="entry name" value="DUF1189"/>
    <property type="match status" value="1"/>
</dbReference>
<evidence type="ECO:0000313" key="3">
    <source>
        <dbReference type="Proteomes" id="UP001595758"/>
    </source>
</evidence>